<evidence type="ECO:0000313" key="8">
    <source>
        <dbReference type="RefSeq" id="XP_004513667.1"/>
    </source>
</evidence>
<dbReference type="OrthoDB" id="1430548at2759"/>
<sequence length="149" mass="17235">MIVFVSFDKGTFAFESREDFSINPKVHVVITNGLDAPTTSKNITVHCKSKDDDLGFHTLMFGESWDFTFRPLVFPRWQETLFFCSFTWPKDPLLHYLDVYNQKKDECIECLWKITSKGGCKYNSNLKKYDVCVPWKSVQVVGANNSSKI</sequence>
<dbReference type="RefSeq" id="XP_004513667.1">
    <property type="nucleotide sequence ID" value="XM_004513610.1"/>
</dbReference>
<accession>A0A1S2Z269</accession>
<dbReference type="PaxDb" id="3827-XP_004513667.1"/>
<evidence type="ECO:0000256" key="1">
    <source>
        <dbReference type="ARBA" id="ARBA00004613"/>
    </source>
</evidence>
<comment type="subcellular location">
    <subcellularLocation>
        <location evidence="1 6">Secreted</location>
    </subcellularLocation>
</comment>
<reference evidence="8" key="1">
    <citation type="submission" date="2025-08" db="UniProtKB">
        <authorList>
            <consortium name="RefSeq"/>
        </authorList>
    </citation>
    <scope>IDENTIFICATION</scope>
    <source>
        <tissue evidence="8">Etiolated seedlings</tissue>
    </source>
</reference>
<evidence type="ECO:0000256" key="3">
    <source>
        <dbReference type="ARBA" id="ARBA00022471"/>
    </source>
</evidence>
<dbReference type="InterPro" id="IPR010264">
    <property type="entry name" value="Self-incomp_S1"/>
</dbReference>
<evidence type="ECO:0000256" key="2">
    <source>
        <dbReference type="ARBA" id="ARBA00005581"/>
    </source>
</evidence>
<dbReference type="PANTHER" id="PTHR31232">
    <property type="match status" value="1"/>
</dbReference>
<dbReference type="Pfam" id="PF05938">
    <property type="entry name" value="Self-incomp_S1"/>
    <property type="match status" value="1"/>
</dbReference>
<dbReference type="Proteomes" id="UP000087171">
    <property type="component" value="Unplaced"/>
</dbReference>
<dbReference type="GO" id="GO:0005576">
    <property type="term" value="C:extracellular region"/>
    <property type="evidence" value="ECO:0007669"/>
    <property type="project" value="UniProtKB-SubCell"/>
</dbReference>
<keyword evidence="3 6" id="KW-0713">Self-incompatibility</keyword>
<dbReference type="GO" id="GO:0060320">
    <property type="term" value="P:rejection of self pollen"/>
    <property type="evidence" value="ECO:0007669"/>
    <property type="project" value="UniProtKB-KW"/>
</dbReference>
<evidence type="ECO:0000256" key="5">
    <source>
        <dbReference type="ARBA" id="ARBA00022729"/>
    </source>
</evidence>
<comment type="similarity">
    <text evidence="2 6">Belongs to the plant self-incompatibility (S1) protein family.</text>
</comment>
<dbReference type="PANTHER" id="PTHR31232:SF43">
    <property type="entry name" value="S-PROTEIN HOMOLOG 29-RELATED"/>
    <property type="match status" value="1"/>
</dbReference>
<proteinExistence type="inferred from homology"/>
<evidence type="ECO:0000256" key="4">
    <source>
        <dbReference type="ARBA" id="ARBA00022525"/>
    </source>
</evidence>
<dbReference type="AlphaFoldDB" id="A0A1S2Z269"/>
<dbReference type="GeneID" id="101494349"/>
<dbReference type="eggNOG" id="ENOG502SVHY">
    <property type="taxonomic scope" value="Eukaryota"/>
</dbReference>
<gene>
    <name evidence="8" type="primary">LOC101494349</name>
</gene>
<dbReference type="KEGG" id="cam:101494349"/>
<keyword evidence="7" id="KW-1185">Reference proteome</keyword>
<organism evidence="7 8">
    <name type="scientific">Cicer arietinum</name>
    <name type="common">Chickpea</name>
    <name type="synonym">Garbanzo</name>
    <dbReference type="NCBI Taxonomy" id="3827"/>
    <lineage>
        <taxon>Eukaryota</taxon>
        <taxon>Viridiplantae</taxon>
        <taxon>Streptophyta</taxon>
        <taxon>Embryophyta</taxon>
        <taxon>Tracheophyta</taxon>
        <taxon>Spermatophyta</taxon>
        <taxon>Magnoliopsida</taxon>
        <taxon>eudicotyledons</taxon>
        <taxon>Gunneridae</taxon>
        <taxon>Pentapetalae</taxon>
        <taxon>rosids</taxon>
        <taxon>fabids</taxon>
        <taxon>Fabales</taxon>
        <taxon>Fabaceae</taxon>
        <taxon>Papilionoideae</taxon>
        <taxon>50 kb inversion clade</taxon>
        <taxon>NPAAA clade</taxon>
        <taxon>Hologalegina</taxon>
        <taxon>IRL clade</taxon>
        <taxon>Cicereae</taxon>
        <taxon>Cicer</taxon>
    </lineage>
</organism>
<evidence type="ECO:0000256" key="6">
    <source>
        <dbReference type="RuleBase" id="RU367044"/>
    </source>
</evidence>
<name>A0A1S2Z269_CICAR</name>
<keyword evidence="5" id="KW-0732">Signal</keyword>
<keyword evidence="4 6" id="KW-0964">Secreted</keyword>
<evidence type="ECO:0000313" key="7">
    <source>
        <dbReference type="Proteomes" id="UP000087171"/>
    </source>
</evidence>
<protein>
    <recommendedName>
        <fullName evidence="6">S-protein homolog</fullName>
    </recommendedName>
</protein>